<dbReference type="Proteomes" id="UP000029995">
    <property type="component" value="Unassembled WGS sequence"/>
</dbReference>
<proteinExistence type="predicted"/>
<comment type="caution">
    <text evidence="1">The sequence shown here is derived from an EMBL/GenBank/DDBJ whole genome shotgun (WGS) entry which is preliminary data.</text>
</comment>
<sequence>MGLEDTDWLWVGPVEKSGLKKRRTFNQYEELVTYVGGRFKREQFYIDGTYRAASRVLYEQFVGPIPAHLAIRRIKYHGHDADCINPFCMKLRPRSLLAELQREIVQAHDLDEDGVPVFSDEELAEETAEELVSYWNSFTPDQFSAWLTNRLRPSDIPEHHAALAHIQDRDLIQAVERILRNIR</sequence>
<dbReference type="AlphaFoldDB" id="A0A0A0DGM0"/>
<accession>A0A0A0DGM0</accession>
<name>A0A0A0DGM0_9PROT</name>
<evidence type="ECO:0000313" key="1">
    <source>
        <dbReference type="EMBL" id="KGM36147.1"/>
    </source>
</evidence>
<evidence type="ECO:0000313" key="2">
    <source>
        <dbReference type="Proteomes" id="UP000029995"/>
    </source>
</evidence>
<protein>
    <submittedName>
        <fullName evidence="1">Uncharacterized protein</fullName>
    </submittedName>
</protein>
<dbReference type="EMBL" id="JANX01000001">
    <property type="protein sequence ID" value="KGM36147.1"/>
    <property type="molecule type" value="Genomic_DNA"/>
</dbReference>
<organism evidence="1 2">
    <name type="scientific">Inquilinus limosus MP06</name>
    <dbReference type="NCBI Taxonomy" id="1398085"/>
    <lineage>
        <taxon>Bacteria</taxon>
        <taxon>Pseudomonadati</taxon>
        <taxon>Pseudomonadota</taxon>
        <taxon>Alphaproteobacteria</taxon>
        <taxon>Rhodospirillales</taxon>
        <taxon>Rhodospirillaceae</taxon>
        <taxon>Inquilinus</taxon>
    </lineage>
</organism>
<reference evidence="1 2" key="1">
    <citation type="submission" date="2014-01" db="EMBL/GenBank/DDBJ databases">
        <title>Genome sequence determination for a cystic fibrosis isolate, Inquilinus limosus.</title>
        <authorList>
            <person name="Pino M."/>
            <person name="Di Conza J."/>
            <person name="Gutkind G."/>
        </authorList>
    </citation>
    <scope>NUCLEOTIDE SEQUENCE [LARGE SCALE GENOMIC DNA]</scope>
    <source>
        <strain evidence="1 2">MP06</strain>
    </source>
</reference>
<gene>
    <name evidence="1" type="ORF">P409_00430</name>
</gene>